<dbReference type="PANTHER" id="PTHR23531:SF2">
    <property type="entry name" value="PERMEASE"/>
    <property type="match status" value="1"/>
</dbReference>
<feature type="transmembrane region" description="Helical" evidence="6">
    <location>
        <begin position="244"/>
        <end position="262"/>
    </location>
</feature>
<gene>
    <name evidence="8" type="ORF">BALCAV_0201110</name>
</gene>
<dbReference type="RefSeq" id="WP_040323268.1">
    <property type="nucleotide sequence ID" value="NZ_ALPT02000002.1"/>
</dbReference>
<dbReference type="Pfam" id="PF07690">
    <property type="entry name" value="MFS_1"/>
    <property type="match status" value="2"/>
</dbReference>
<accession>A0A094WMR4</accession>
<dbReference type="PROSITE" id="PS50850">
    <property type="entry name" value="MFS"/>
    <property type="match status" value="1"/>
</dbReference>
<dbReference type="OrthoDB" id="2545864at2"/>
<dbReference type="NCBIfam" id="NF047574">
    <property type="entry name" value="opine_export_Sa"/>
    <property type="match status" value="1"/>
</dbReference>
<feature type="transmembrane region" description="Helical" evidence="6">
    <location>
        <begin position="99"/>
        <end position="121"/>
    </location>
</feature>
<feature type="transmembrane region" description="Helical" evidence="6">
    <location>
        <begin position="210"/>
        <end position="238"/>
    </location>
</feature>
<dbReference type="InterPro" id="IPR036259">
    <property type="entry name" value="MFS_trans_sf"/>
</dbReference>
<comment type="caution">
    <text evidence="8">The sequence shown here is derived from an EMBL/GenBank/DDBJ whole genome shotgun (WGS) entry which is preliminary data.</text>
</comment>
<organism evidence="8 9">
    <name type="scientific">Alkalihalobacillus alcalophilus ATCC 27647 = CGMCC 1.3604</name>
    <dbReference type="NCBI Taxonomy" id="1218173"/>
    <lineage>
        <taxon>Bacteria</taxon>
        <taxon>Bacillati</taxon>
        <taxon>Bacillota</taxon>
        <taxon>Bacilli</taxon>
        <taxon>Bacillales</taxon>
        <taxon>Bacillaceae</taxon>
        <taxon>Alkalihalobacillus</taxon>
    </lineage>
</organism>
<evidence type="ECO:0000256" key="4">
    <source>
        <dbReference type="ARBA" id="ARBA00022989"/>
    </source>
</evidence>
<feature type="transmembrane region" description="Helical" evidence="6">
    <location>
        <begin position="75"/>
        <end position="93"/>
    </location>
</feature>
<keyword evidence="2" id="KW-0813">Transport</keyword>
<feature type="transmembrane region" description="Helical" evidence="6">
    <location>
        <begin position="363"/>
        <end position="384"/>
    </location>
</feature>
<dbReference type="STRING" id="1218173.BALCAV_0201110"/>
<feature type="transmembrane region" description="Helical" evidence="6">
    <location>
        <begin position="45"/>
        <end position="63"/>
    </location>
</feature>
<dbReference type="AlphaFoldDB" id="A0A094WMR4"/>
<dbReference type="InterPro" id="IPR052714">
    <property type="entry name" value="MFS_Exporter"/>
</dbReference>
<keyword evidence="9" id="KW-1185">Reference proteome</keyword>
<evidence type="ECO:0000313" key="9">
    <source>
        <dbReference type="Proteomes" id="UP000002754"/>
    </source>
</evidence>
<evidence type="ECO:0000259" key="7">
    <source>
        <dbReference type="PROSITE" id="PS50850"/>
    </source>
</evidence>
<keyword evidence="4 6" id="KW-1133">Transmembrane helix</keyword>
<feature type="transmembrane region" description="Helical" evidence="6">
    <location>
        <begin position="162"/>
        <end position="179"/>
    </location>
</feature>
<protein>
    <submittedName>
        <fullName evidence="8">MFS transporter</fullName>
    </submittedName>
</protein>
<dbReference type="Proteomes" id="UP000002754">
    <property type="component" value="Unassembled WGS sequence"/>
</dbReference>
<dbReference type="GO" id="GO:0005886">
    <property type="term" value="C:plasma membrane"/>
    <property type="evidence" value="ECO:0007669"/>
    <property type="project" value="UniProtKB-SubCell"/>
</dbReference>
<proteinExistence type="predicted"/>
<evidence type="ECO:0000256" key="2">
    <source>
        <dbReference type="ARBA" id="ARBA00022448"/>
    </source>
</evidence>
<feature type="transmembrane region" description="Helical" evidence="6">
    <location>
        <begin position="300"/>
        <end position="327"/>
    </location>
</feature>
<evidence type="ECO:0000313" key="8">
    <source>
        <dbReference type="EMBL" id="KGA99059.1"/>
    </source>
</evidence>
<feature type="transmembrane region" description="Helical" evidence="6">
    <location>
        <begin position="133"/>
        <end position="156"/>
    </location>
</feature>
<feature type="transmembrane region" description="Helical" evidence="6">
    <location>
        <begin position="12"/>
        <end position="33"/>
    </location>
</feature>
<dbReference type="InterPro" id="IPR020846">
    <property type="entry name" value="MFS_dom"/>
</dbReference>
<dbReference type="GO" id="GO:0022857">
    <property type="term" value="F:transmembrane transporter activity"/>
    <property type="evidence" value="ECO:0007669"/>
    <property type="project" value="InterPro"/>
</dbReference>
<keyword evidence="3 6" id="KW-0812">Transmembrane</keyword>
<feature type="domain" description="Major facilitator superfamily (MFS) profile" evidence="7">
    <location>
        <begin position="210"/>
        <end position="403"/>
    </location>
</feature>
<dbReference type="PANTHER" id="PTHR23531">
    <property type="entry name" value="QUINOLENE RESISTANCE PROTEIN NORA"/>
    <property type="match status" value="1"/>
</dbReference>
<dbReference type="SUPFAM" id="SSF103473">
    <property type="entry name" value="MFS general substrate transporter"/>
    <property type="match status" value="1"/>
</dbReference>
<dbReference type="Gene3D" id="1.20.1250.20">
    <property type="entry name" value="MFS general substrate transporter like domains"/>
    <property type="match status" value="1"/>
</dbReference>
<dbReference type="eggNOG" id="COG2814">
    <property type="taxonomic scope" value="Bacteria"/>
</dbReference>
<evidence type="ECO:0000256" key="5">
    <source>
        <dbReference type="ARBA" id="ARBA00023136"/>
    </source>
</evidence>
<reference evidence="8 9" key="1">
    <citation type="journal article" date="2014" name="Genome Announc.">
        <title>Draft Genome Sequence of Bacillus alcalophilus AV1934, a Classic Alkaliphile Isolated from Human Feces in 1934.</title>
        <authorList>
            <person name="Attie O."/>
            <person name="Jayaprakash A."/>
            <person name="Shah H."/>
            <person name="Paulsen I.T."/>
            <person name="Morino M."/>
            <person name="Takahashi Y."/>
            <person name="Narumi I."/>
            <person name="Sachidanandam R."/>
            <person name="Satoh K."/>
            <person name="Ito M."/>
            <person name="Krulwich T.A."/>
        </authorList>
    </citation>
    <scope>NUCLEOTIDE SEQUENCE [LARGE SCALE GENOMIC DNA]</scope>
    <source>
        <strain evidence="8 9">AV1934</strain>
    </source>
</reference>
<evidence type="ECO:0000256" key="3">
    <source>
        <dbReference type="ARBA" id="ARBA00022692"/>
    </source>
</evidence>
<keyword evidence="5 6" id="KW-0472">Membrane</keyword>
<dbReference type="EMBL" id="ALPT02000002">
    <property type="protein sequence ID" value="KGA99059.1"/>
    <property type="molecule type" value="Genomic_DNA"/>
</dbReference>
<comment type="subcellular location">
    <subcellularLocation>
        <location evidence="1">Cell membrane</location>
        <topology evidence="1">Multi-pass membrane protein</topology>
    </subcellularLocation>
</comment>
<name>A0A094WMR4_ALKAL</name>
<feature type="transmembrane region" description="Helical" evidence="6">
    <location>
        <begin position="274"/>
        <end position="294"/>
    </location>
</feature>
<dbReference type="InterPro" id="IPR011701">
    <property type="entry name" value="MFS"/>
</dbReference>
<evidence type="ECO:0000256" key="1">
    <source>
        <dbReference type="ARBA" id="ARBA00004651"/>
    </source>
</evidence>
<evidence type="ECO:0000256" key="6">
    <source>
        <dbReference type="SAM" id="Phobius"/>
    </source>
</evidence>
<sequence length="403" mass="44977">MNYRPTSIRMLQLYMLAMLFFTANSILTVIFPLQAADGGMLEGEIGIMMGLYMFTCMILRPWAGQMVAKYSVYKIMKWLLIGHALTLMIYILFTVDSLYVVRAMQGVVTAFFSMAMQLGIAEVLKDRDRGQGMAMYSLSTVMPSLYGPALALMLWGQWSLDILFITIGLLAIVPFLFFIKSPLPKSVQPNASFSLKELVLEAIAVRKNKALLVSSITMVVGSAIFGALTIFIPLYMVVEGEGNAPLYLFLQALVVVGSRYTLKKYIPSDGMWHPTFISLVLLSSTMGTLILAFAPALGNFVYIASIFIGFATAMLYPTLTTYISFVIPKEKKHVLFGLLLASYDLGFSLGGLMLGFVVQFTSYSTMFIVCSFMTLAVIFVIYYYRYTIDNGPDIHLEEKKMIR</sequence>
<feature type="transmembrane region" description="Helical" evidence="6">
    <location>
        <begin position="334"/>
        <end position="357"/>
    </location>
</feature>